<name>A0A2N9IR17_FAGSY</name>
<reference evidence="1" key="1">
    <citation type="submission" date="2018-02" db="EMBL/GenBank/DDBJ databases">
        <authorList>
            <person name="Cohen D.B."/>
            <person name="Kent A.D."/>
        </authorList>
    </citation>
    <scope>NUCLEOTIDE SEQUENCE</scope>
</reference>
<dbReference type="SUPFAM" id="SSF53098">
    <property type="entry name" value="Ribonuclease H-like"/>
    <property type="match status" value="1"/>
</dbReference>
<dbReference type="InterPro" id="IPR036397">
    <property type="entry name" value="RNaseH_sf"/>
</dbReference>
<organism evidence="1">
    <name type="scientific">Fagus sylvatica</name>
    <name type="common">Beechnut</name>
    <dbReference type="NCBI Taxonomy" id="28930"/>
    <lineage>
        <taxon>Eukaryota</taxon>
        <taxon>Viridiplantae</taxon>
        <taxon>Streptophyta</taxon>
        <taxon>Embryophyta</taxon>
        <taxon>Tracheophyta</taxon>
        <taxon>Spermatophyta</taxon>
        <taxon>Magnoliopsida</taxon>
        <taxon>eudicotyledons</taxon>
        <taxon>Gunneridae</taxon>
        <taxon>Pentapetalae</taxon>
        <taxon>rosids</taxon>
        <taxon>fabids</taxon>
        <taxon>Fagales</taxon>
        <taxon>Fagaceae</taxon>
        <taxon>Fagus</taxon>
    </lineage>
</organism>
<accession>A0A2N9IR17</accession>
<dbReference type="GO" id="GO:0003676">
    <property type="term" value="F:nucleic acid binding"/>
    <property type="evidence" value="ECO:0007669"/>
    <property type="project" value="InterPro"/>
</dbReference>
<proteinExistence type="predicted"/>
<dbReference type="InterPro" id="IPR039637">
    <property type="entry name" value="CNOT7/CNOT8/Pop2"/>
</dbReference>
<dbReference type="GO" id="GO:0030014">
    <property type="term" value="C:CCR4-NOT complex"/>
    <property type="evidence" value="ECO:0007669"/>
    <property type="project" value="InterPro"/>
</dbReference>
<sequence>MIAAMTHHMVSIDTEFPGVVYRPATINNRCLGKLPPFLNYQIMLDNFNFNDSDVYTNLQNLESIDLLKHQGIDINSADFATLMVESGLLFNDDFGLHFTVHMIFPLNQHLIKIMTPHRKLRTIMVQFMQVMRLTFVHRFYDMKHMMKFCNGLYGALEKVANTLGVQRVAGKSH</sequence>
<dbReference type="GO" id="GO:0004535">
    <property type="term" value="F:poly(A)-specific ribonuclease activity"/>
    <property type="evidence" value="ECO:0007669"/>
    <property type="project" value="InterPro"/>
</dbReference>
<dbReference type="Gene3D" id="3.30.420.10">
    <property type="entry name" value="Ribonuclease H-like superfamily/Ribonuclease H"/>
    <property type="match status" value="1"/>
</dbReference>
<dbReference type="InterPro" id="IPR012337">
    <property type="entry name" value="RNaseH-like_sf"/>
</dbReference>
<protein>
    <submittedName>
        <fullName evidence="1">Uncharacterized protein</fullName>
    </submittedName>
</protein>
<evidence type="ECO:0000313" key="1">
    <source>
        <dbReference type="EMBL" id="SPD26431.1"/>
    </source>
</evidence>
<dbReference type="EMBL" id="OIVN01006156">
    <property type="protein sequence ID" value="SPD26431.1"/>
    <property type="molecule type" value="Genomic_DNA"/>
</dbReference>
<dbReference type="AlphaFoldDB" id="A0A2N9IR17"/>
<dbReference type="PANTHER" id="PTHR10797">
    <property type="entry name" value="CCR4-NOT TRANSCRIPTION COMPLEX SUBUNIT"/>
    <property type="match status" value="1"/>
</dbReference>
<gene>
    <name evidence="1" type="ORF">FSB_LOCUS54313</name>
</gene>